<dbReference type="InterPro" id="IPR009449">
    <property type="entry name" value="Sec2_N"/>
</dbReference>
<dbReference type="GO" id="GO:0070319">
    <property type="term" value="C:Golgi to plasma membrane transport vesicle"/>
    <property type="evidence" value="ECO:0007669"/>
    <property type="project" value="TreeGrafter"/>
</dbReference>
<feature type="domain" description="GDP/GTP exchange factor Sec2 N-terminal" evidence="4">
    <location>
        <begin position="116"/>
        <end position="195"/>
    </location>
</feature>
<dbReference type="OrthoDB" id="5560525at2759"/>
<dbReference type="GO" id="GO:0051286">
    <property type="term" value="C:cell tip"/>
    <property type="evidence" value="ECO:0007669"/>
    <property type="project" value="TreeGrafter"/>
</dbReference>
<dbReference type="AlphaFoldDB" id="A0A2D3VP41"/>
<reference evidence="5 6" key="1">
    <citation type="submission" date="2016-03" db="EMBL/GenBank/DDBJ databases">
        <authorList>
            <person name="Ploux O."/>
        </authorList>
    </citation>
    <scope>NUCLEOTIDE SEQUENCE [LARGE SCALE GENOMIC DNA]</scope>
    <source>
        <strain evidence="5 6">URUG2</strain>
    </source>
</reference>
<keyword evidence="1 2" id="KW-0175">Coiled coil</keyword>
<name>A0A2D3VP41_9PEZI</name>
<evidence type="ECO:0000259" key="4">
    <source>
        <dbReference type="Pfam" id="PF06428"/>
    </source>
</evidence>
<dbReference type="EMBL" id="FJUY01000017">
    <property type="protein sequence ID" value="CZT23628.1"/>
    <property type="molecule type" value="Genomic_DNA"/>
</dbReference>
<evidence type="ECO:0000313" key="5">
    <source>
        <dbReference type="EMBL" id="CZT23628.1"/>
    </source>
</evidence>
<evidence type="ECO:0000256" key="2">
    <source>
        <dbReference type="SAM" id="Coils"/>
    </source>
</evidence>
<sequence>MAAYGVRNGYARRHGAHDSALDVPSKDEVARLRMRELEEENSLLLEKATSSTERFIDYENHIRVLQEQVKSQEQRLNANRTPEPLPEQASLSRLGTFMRKGSLAPPSGNMASPSAREQELELALIKEQKARAEAEARAQQVNVEVEELSATLFQEANDMVANERRENAALRAQIKELQGAGGPVAEVLSNENERLKQKLQILEQRDAERNKRLERLEAAQRRIDRVRTMLLPR</sequence>
<dbReference type="PANTHER" id="PTHR14430:SF4">
    <property type="entry name" value="GDP_GTP EXCHANGE FACTOR SEC2 N-TERMINAL DOMAIN-CONTAINING PROTEIN"/>
    <property type="match status" value="1"/>
</dbReference>
<proteinExistence type="predicted"/>
<dbReference type="PANTHER" id="PTHR14430">
    <property type="entry name" value="RABIN3-RELATED"/>
    <property type="match status" value="1"/>
</dbReference>
<dbReference type="SUPFAM" id="SSF144284">
    <property type="entry name" value="Sec2 N-terminal region"/>
    <property type="match status" value="1"/>
</dbReference>
<gene>
    <name evidence="5" type="ORF">RCC_09342</name>
</gene>
<dbReference type="Pfam" id="PF06428">
    <property type="entry name" value="Sec2p"/>
    <property type="match status" value="1"/>
</dbReference>
<keyword evidence="6" id="KW-1185">Reference proteome</keyword>
<evidence type="ECO:0000256" key="3">
    <source>
        <dbReference type="SAM" id="MobiDB-lite"/>
    </source>
</evidence>
<dbReference type="InterPro" id="IPR040351">
    <property type="entry name" value="RAB3IL/RAB3IP/Sec2"/>
</dbReference>
<organism evidence="5 6">
    <name type="scientific">Ramularia collo-cygni</name>
    <dbReference type="NCBI Taxonomy" id="112498"/>
    <lineage>
        <taxon>Eukaryota</taxon>
        <taxon>Fungi</taxon>
        <taxon>Dikarya</taxon>
        <taxon>Ascomycota</taxon>
        <taxon>Pezizomycotina</taxon>
        <taxon>Dothideomycetes</taxon>
        <taxon>Dothideomycetidae</taxon>
        <taxon>Mycosphaerellales</taxon>
        <taxon>Mycosphaerellaceae</taxon>
        <taxon>Ramularia</taxon>
    </lineage>
</organism>
<accession>A0A2D3VP41</accession>
<dbReference type="GeneID" id="35604413"/>
<feature type="region of interest" description="Disordered" evidence="3">
    <location>
        <begin position="1"/>
        <end position="22"/>
    </location>
</feature>
<dbReference type="Gene3D" id="6.10.140.910">
    <property type="match status" value="1"/>
</dbReference>
<protein>
    <recommendedName>
        <fullName evidence="4">GDP/GTP exchange factor Sec2 N-terminal domain-containing protein</fullName>
    </recommendedName>
</protein>
<dbReference type="Proteomes" id="UP000225277">
    <property type="component" value="Unassembled WGS sequence"/>
</dbReference>
<evidence type="ECO:0000256" key="1">
    <source>
        <dbReference type="ARBA" id="ARBA00023054"/>
    </source>
</evidence>
<dbReference type="GO" id="GO:0006887">
    <property type="term" value="P:exocytosis"/>
    <property type="evidence" value="ECO:0007669"/>
    <property type="project" value="TreeGrafter"/>
</dbReference>
<dbReference type="GO" id="GO:0005085">
    <property type="term" value="F:guanyl-nucleotide exchange factor activity"/>
    <property type="evidence" value="ECO:0007669"/>
    <property type="project" value="InterPro"/>
</dbReference>
<feature type="coiled-coil region" evidence="2">
    <location>
        <begin position="34"/>
        <end position="75"/>
    </location>
</feature>
<evidence type="ECO:0000313" key="6">
    <source>
        <dbReference type="Proteomes" id="UP000225277"/>
    </source>
</evidence>
<dbReference type="RefSeq" id="XP_023630352.1">
    <property type="nucleotide sequence ID" value="XM_023774584.1"/>
</dbReference>
<feature type="coiled-coil region" evidence="2">
    <location>
        <begin position="115"/>
        <end position="219"/>
    </location>
</feature>
<dbReference type="STRING" id="112498.A0A2D3VP41"/>